<comment type="caution">
    <text evidence="1">The sequence shown here is derived from an EMBL/GenBank/DDBJ whole genome shotgun (WGS) entry which is preliminary data.</text>
</comment>
<evidence type="ECO:0000313" key="2">
    <source>
        <dbReference type="Proteomes" id="UP001140562"/>
    </source>
</evidence>
<dbReference type="AlphaFoldDB" id="A0A9W8WUE7"/>
<evidence type="ECO:0008006" key="3">
    <source>
        <dbReference type="Google" id="ProtNLM"/>
    </source>
</evidence>
<sequence>MHRLPPEVIDRVTSMLGRNDLKHVLLLSPAFQAAAECHSGAFANFTFTNGRHDAQRFVSMYSGRRLRYLHNIEIQTRFQSFEDTGLENPSCREPQSELDAKTELFTKKIRSVFEHIKKVEYQAKNVGHGPGKIHLTIITPQRMISSDFCRHRLSSAWRVKLLRPNDLPTLESIRGLSICNVDTPSETGESRVAQSRIEPRVAIDLACKLPNLEYLGCRLGVEEWEFTNADPVRKHFEHDYGGCARDARAAFAEALAAAQLPPALREVQLDFFFDLGEHLHLDQDEGGPELVAAGHQDLFSKNLCVLTRSLKRLDLKVKADITLFWPVQGETAFPSLELLSVMFFPITPSGAWYFRGPSGRGAETTGHQITDDMYPPLTDDNAEDAQWHYEEMPQAMRAPEDFRRFPNEHTMHPFLEAFAKAAQTMQSLKAFSLWSPLARGLAWGIAYAKPGEPATIYSPERDFCNSRQLWWKVGDWRPDSELHQLFQNVGRLQHGEEVLEYWNEGEAPGQNHLPDQETFVESLAAMPSIRLERAF</sequence>
<gene>
    <name evidence="1" type="ORF">N0V87_007714</name>
</gene>
<evidence type="ECO:0000313" key="1">
    <source>
        <dbReference type="EMBL" id="KAJ4333327.1"/>
    </source>
</evidence>
<organism evidence="1 2">
    <name type="scientific">Didymella glomerata</name>
    <dbReference type="NCBI Taxonomy" id="749621"/>
    <lineage>
        <taxon>Eukaryota</taxon>
        <taxon>Fungi</taxon>
        <taxon>Dikarya</taxon>
        <taxon>Ascomycota</taxon>
        <taxon>Pezizomycotina</taxon>
        <taxon>Dothideomycetes</taxon>
        <taxon>Pleosporomycetidae</taxon>
        <taxon>Pleosporales</taxon>
        <taxon>Pleosporineae</taxon>
        <taxon>Didymellaceae</taxon>
        <taxon>Didymella</taxon>
    </lineage>
</organism>
<dbReference type="EMBL" id="JAPEUV010000097">
    <property type="protein sequence ID" value="KAJ4333327.1"/>
    <property type="molecule type" value="Genomic_DNA"/>
</dbReference>
<dbReference type="OrthoDB" id="5985073at2759"/>
<protein>
    <recommendedName>
        <fullName evidence="3">F-box domain-containing protein</fullName>
    </recommendedName>
</protein>
<reference evidence="1" key="1">
    <citation type="submission" date="2022-10" db="EMBL/GenBank/DDBJ databases">
        <title>Tapping the CABI collections for fungal endophytes: first genome assemblies for Collariella, Neodidymelliopsis, Ascochyta clinopodiicola, Didymella pomorum, Didymosphaeria variabile, Neocosmospora piperis and Neocucurbitaria cava.</title>
        <authorList>
            <person name="Hill R."/>
        </authorList>
    </citation>
    <scope>NUCLEOTIDE SEQUENCE</scope>
    <source>
        <strain evidence="1">IMI 360193</strain>
    </source>
</reference>
<accession>A0A9W8WUE7</accession>
<name>A0A9W8WUE7_9PLEO</name>
<proteinExistence type="predicted"/>
<keyword evidence="2" id="KW-1185">Reference proteome</keyword>
<dbReference type="Proteomes" id="UP001140562">
    <property type="component" value="Unassembled WGS sequence"/>
</dbReference>